<dbReference type="AlphaFoldDB" id="A0A176VEK6"/>
<sequence>MLSESGLPREFWAEAVNTAVYLEENSKTPRIDKGKFPIIDIVVGEFDHYISNDLSQEEAPEHQEQEDYERIIIDEPIAIVSDNRDQPETSTRRSHCASRAPKRYGVWADSSILEDCDFDVEDRDGMALILEEVETSSYRKAQA</sequence>
<dbReference type="EMBL" id="LVLJ01003902">
    <property type="protein sequence ID" value="OAE19334.1"/>
    <property type="molecule type" value="Genomic_DNA"/>
</dbReference>
<comment type="caution">
    <text evidence="1">The sequence shown here is derived from an EMBL/GenBank/DDBJ whole genome shotgun (WGS) entry which is preliminary data.</text>
</comment>
<evidence type="ECO:0000313" key="1">
    <source>
        <dbReference type="EMBL" id="OAE19334.1"/>
    </source>
</evidence>
<reference evidence="1" key="1">
    <citation type="submission" date="2016-03" db="EMBL/GenBank/DDBJ databases">
        <title>Mechanisms controlling the formation of the plant cell surface in tip-growing cells are functionally conserved among land plants.</title>
        <authorList>
            <person name="Honkanen S."/>
            <person name="Jones V.A."/>
            <person name="Morieri G."/>
            <person name="Champion C."/>
            <person name="Hetherington A.J."/>
            <person name="Kelly S."/>
            <person name="Saint-Marcoux D."/>
            <person name="Proust H."/>
            <person name="Prescott H."/>
            <person name="Dolan L."/>
        </authorList>
    </citation>
    <scope>NUCLEOTIDE SEQUENCE [LARGE SCALE GENOMIC DNA]</scope>
    <source>
        <tissue evidence="1">Whole gametophyte</tissue>
    </source>
</reference>
<evidence type="ECO:0000313" key="2">
    <source>
        <dbReference type="Proteomes" id="UP000077202"/>
    </source>
</evidence>
<organism evidence="1 2">
    <name type="scientific">Marchantia polymorpha subsp. ruderalis</name>
    <dbReference type="NCBI Taxonomy" id="1480154"/>
    <lineage>
        <taxon>Eukaryota</taxon>
        <taxon>Viridiplantae</taxon>
        <taxon>Streptophyta</taxon>
        <taxon>Embryophyta</taxon>
        <taxon>Marchantiophyta</taxon>
        <taxon>Marchantiopsida</taxon>
        <taxon>Marchantiidae</taxon>
        <taxon>Marchantiales</taxon>
        <taxon>Marchantiaceae</taxon>
        <taxon>Marchantia</taxon>
    </lineage>
</organism>
<gene>
    <name evidence="1" type="ORF">AXG93_1860s1440</name>
</gene>
<proteinExistence type="predicted"/>
<keyword evidence="2" id="KW-1185">Reference proteome</keyword>
<accession>A0A176VEK6</accession>
<dbReference type="Proteomes" id="UP000077202">
    <property type="component" value="Unassembled WGS sequence"/>
</dbReference>
<name>A0A176VEK6_MARPO</name>
<protein>
    <submittedName>
        <fullName evidence="1">Uncharacterized protein</fullName>
    </submittedName>
</protein>